<dbReference type="SUPFAM" id="SSF48371">
    <property type="entry name" value="ARM repeat"/>
    <property type="match status" value="1"/>
</dbReference>
<dbReference type="AlphaFoldDB" id="A0AA39GCG1"/>
<proteinExistence type="inferred from homology"/>
<dbReference type="Gene3D" id="1.25.10.10">
    <property type="entry name" value="Leucine-rich Repeat Variant"/>
    <property type="match status" value="1"/>
</dbReference>
<organism evidence="6 7">
    <name type="scientific">Sarocladium strictum</name>
    <name type="common">Black bundle disease fungus</name>
    <name type="synonym">Acremonium strictum</name>
    <dbReference type="NCBI Taxonomy" id="5046"/>
    <lineage>
        <taxon>Eukaryota</taxon>
        <taxon>Fungi</taxon>
        <taxon>Dikarya</taxon>
        <taxon>Ascomycota</taxon>
        <taxon>Pezizomycotina</taxon>
        <taxon>Sordariomycetes</taxon>
        <taxon>Hypocreomycetidae</taxon>
        <taxon>Hypocreales</taxon>
        <taxon>Sarocladiaceae</taxon>
        <taxon>Sarocladium</taxon>
    </lineage>
</organism>
<dbReference type="Proteomes" id="UP001175261">
    <property type="component" value="Unassembled WGS sequence"/>
</dbReference>
<gene>
    <name evidence="6" type="ORF">NLU13_7253</name>
</gene>
<evidence type="ECO:0000313" key="7">
    <source>
        <dbReference type="Proteomes" id="UP001175261"/>
    </source>
</evidence>
<sequence length="993" mass="109500">MNSHDTPPDLREIESLILSIYQPNPPEVIARNQAILSQLQSTPTAWSLARNLLNLPDEKVKFFGILTIIVKLNTESAALSQENAEELLAQLLGWYAQSLSAQHTGIVARKISSALSTFFVHFHGLWPHILRHITQSFSKHLLHCQAQHDTHYLTIRAATWVLTSILEDCARKDLNAPNNLSLYQSVLSNTGDAAELLTEGLKGEGVPENILEDSLKCIQAWVSFCIRASVRGGREMEPLRQLMNRVIERLTLESPGEATIELMNEVLNSWPGLLTDGQSERLLALLTGLESQKRFQELLAGGEDFETVSFGNLLLSFAEVNHERLMKKTNSEAQLLISMIRDLLTSKGYPVVEDRLFVPTIEFWSTFAETLADEMVPDEGGSPEPWAQQALGQVIKAVSKAWQKIIYPPHEVVSSWDSNERSGFQEARKDVIDLLQATYALVGPKIVVTFSDLALESIQSQSWFRAEGALFCLGGLSDCARDDIRCDDVLATVFASPLFAILQRDGESIPPRLRQVSVALIEKYTDYFERNSTHLPAALQLLFSVLGEPTISASAARSIQRLCSSCRHHLHSDVEAFLEMYASVVSGRGLDCMVSERIIGAIASVAQAITDDMYKNHVCSRLIDIVEDDVKRARTLASGSNATSLPCAGTPRCFNEAEESPPIHVILRALKSLANIGKGFKALADEPLDLDQIEEPDSSVTSRSRSIQTRIFGLLNEAPEDIGMTAEMTEVTCTVLRSGFAETAPAPFVFAAEDIVDFLTQFGVATPGIGHLVSTGCSFTNSLKKTSILKKQDSLVSLLQWVIGLLHSLEAPENDTELTQNGIDFVGRILYKAPAFMLLLTPPASLEFFFIFTLKVLVGKEPLPKAAAAEFWTSFIGLKSEDQRVQDSVTSIMQMLGPMLCQALAKNIGGYASRSELGKLSEPVKKLVSCYPQSREWLGTAFGTLESDSINTTAEERSLFVKKIISLRGAKTTNQVIREFWLSARGTNFAYAS</sequence>
<name>A0AA39GCG1_SARSR</name>
<dbReference type="PANTHER" id="PTHR12363:SF33">
    <property type="entry name" value="IMPORTIN-13"/>
    <property type="match status" value="1"/>
</dbReference>
<evidence type="ECO:0000256" key="3">
    <source>
        <dbReference type="ARBA" id="ARBA00022448"/>
    </source>
</evidence>
<dbReference type="InterPro" id="IPR057942">
    <property type="entry name" value="TPR_TNPO3_IPO13_3rd"/>
</dbReference>
<dbReference type="EMBL" id="JAPDFR010000007">
    <property type="protein sequence ID" value="KAK0384775.1"/>
    <property type="molecule type" value="Genomic_DNA"/>
</dbReference>
<comment type="subcellular location">
    <subcellularLocation>
        <location evidence="1">Nucleus</location>
    </subcellularLocation>
</comment>
<comment type="caution">
    <text evidence="6">The sequence shown here is derived from an EMBL/GenBank/DDBJ whole genome shotgun (WGS) entry which is preliminary data.</text>
</comment>
<evidence type="ECO:0000256" key="1">
    <source>
        <dbReference type="ARBA" id="ARBA00004123"/>
    </source>
</evidence>
<dbReference type="Pfam" id="PF24140">
    <property type="entry name" value="TPR_TNPO3_IPO13_3rd"/>
    <property type="match status" value="1"/>
</dbReference>
<dbReference type="PANTHER" id="PTHR12363">
    <property type="entry name" value="TRANSPORTIN 3 AND IMPORTIN 13"/>
    <property type="match status" value="1"/>
</dbReference>
<dbReference type="InterPro" id="IPR016024">
    <property type="entry name" value="ARM-type_fold"/>
</dbReference>
<keyword evidence="5" id="KW-0539">Nucleus</keyword>
<evidence type="ECO:0000256" key="5">
    <source>
        <dbReference type="ARBA" id="ARBA00023242"/>
    </source>
</evidence>
<reference evidence="6" key="1">
    <citation type="submission" date="2022-10" db="EMBL/GenBank/DDBJ databases">
        <title>Determination and structural analysis of whole genome sequence of Sarocladium strictum F4-1.</title>
        <authorList>
            <person name="Hu L."/>
            <person name="Jiang Y."/>
        </authorList>
    </citation>
    <scope>NUCLEOTIDE SEQUENCE</scope>
    <source>
        <strain evidence="6">F4-1</strain>
    </source>
</reference>
<accession>A0AA39GCG1</accession>
<keyword evidence="4" id="KW-0653">Protein transport</keyword>
<comment type="similarity">
    <text evidence="2">Belongs to the importin beta family.</text>
</comment>
<evidence type="ECO:0000256" key="4">
    <source>
        <dbReference type="ARBA" id="ARBA00022927"/>
    </source>
</evidence>
<dbReference type="GO" id="GO:0005737">
    <property type="term" value="C:cytoplasm"/>
    <property type="evidence" value="ECO:0007669"/>
    <property type="project" value="TreeGrafter"/>
</dbReference>
<dbReference type="InterPro" id="IPR011989">
    <property type="entry name" value="ARM-like"/>
</dbReference>
<keyword evidence="7" id="KW-1185">Reference proteome</keyword>
<dbReference type="GO" id="GO:0005634">
    <property type="term" value="C:nucleus"/>
    <property type="evidence" value="ECO:0007669"/>
    <property type="project" value="UniProtKB-SubCell"/>
</dbReference>
<evidence type="ECO:0000256" key="2">
    <source>
        <dbReference type="ARBA" id="ARBA00007991"/>
    </source>
</evidence>
<dbReference type="GO" id="GO:0006606">
    <property type="term" value="P:protein import into nucleus"/>
    <property type="evidence" value="ECO:0007669"/>
    <property type="project" value="TreeGrafter"/>
</dbReference>
<dbReference type="InterPro" id="IPR051345">
    <property type="entry name" value="Importin_beta-like_NTR"/>
</dbReference>
<protein>
    <submittedName>
        <fullName evidence="6">Uncharacterized protein</fullName>
    </submittedName>
</protein>
<keyword evidence="3" id="KW-0813">Transport</keyword>
<evidence type="ECO:0000313" key="6">
    <source>
        <dbReference type="EMBL" id="KAK0384775.1"/>
    </source>
</evidence>